<dbReference type="OrthoDB" id="2363896at2759"/>
<proteinExistence type="predicted"/>
<reference evidence="1" key="1">
    <citation type="submission" date="2022-08" db="EMBL/GenBank/DDBJ databases">
        <authorList>
            <person name="Kallberg Y."/>
            <person name="Tangrot J."/>
            <person name="Rosling A."/>
        </authorList>
    </citation>
    <scope>NUCLEOTIDE SEQUENCE</scope>
    <source>
        <strain evidence="1">Wild A</strain>
    </source>
</reference>
<evidence type="ECO:0000313" key="2">
    <source>
        <dbReference type="Proteomes" id="UP001153678"/>
    </source>
</evidence>
<dbReference type="AlphaFoldDB" id="A0A9W4WYJ3"/>
<dbReference type="EMBL" id="CAMKVN010002614">
    <property type="protein sequence ID" value="CAI2181863.1"/>
    <property type="molecule type" value="Genomic_DNA"/>
</dbReference>
<protein>
    <submittedName>
        <fullName evidence="1">4107_t:CDS:1</fullName>
    </submittedName>
</protein>
<name>A0A9W4WYJ3_9GLOM</name>
<accession>A0A9W4WYJ3</accession>
<feature type="non-terminal residue" evidence="1">
    <location>
        <position position="1"/>
    </location>
</feature>
<organism evidence="1 2">
    <name type="scientific">Funneliformis geosporum</name>
    <dbReference type="NCBI Taxonomy" id="1117311"/>
    <lineage>
        <taxon>Eukaryota</taxon>
        <taxon>Fungi</taxon>
        <taxon>Fungi incertae sedis</taxon>
        <taxon>Mucoromycota</taxon>
        <taxon>Glomeromycotina</taxon>
        <taxon>Glomeromycetes</taxon>
        <taxon>Glomerales</taxon>
        <taxon>Glomeraceae</taxon>
        <taxon>Funneliformis</taxon>
    </lineage>
</organism>
<keyword evidence="2" id="KW-1185">Reference proteome</keyword>
<sequence>MVKIKELNAEQYGAILYGYKRETSSAIPKKRCGPKPLFNSNAQSSLKKIVIQNSKH</sequence>
<evidence type="ECO:0000313" key="1">
    <source>
        <dbReference type="EMBL" id="CAI2181863.1"/>
    </source>
</evidence>
<dbReference type="Proteomes" id="UP001153678">
    <property type="component" value="Unassembled WGS sequence"/>
</dbReference>
<gene>
    <name evidence="1" type="ORF">FWILDA_LOCUS10296</name>
</gene>
<comment type="caution">
    <text evidence="1">The sequence shown here is derived from an EMBL/GenBank/DDBJ whole genome shotgun (WGS) entry which is preliminary data.</text>
</comment>